<dbReference type="PROSITE" id="PS50110">
    <property type="entry name" value="RESPONSE_REGULATORY"/>
    <property type="match status" value="1"/>
</dbReference>
<dbReference type="Pfam" id="PF00486">
    <property type="entry name" value="Trans_reg_C"/>
    <property type="match status" value="1"/>
</dbReference>
<evidence type="ECO:0000259" key="11">
    <source>
        <dbReference type="PROSITE" id="PS51755"/>
    </source>
</evidence>
<dbReference type="InterPro" id="IPR001789">
    <property type="entry name" value="Sig_transdc_resp-reg_receiver"/>
</dbReference>
<evidence type="ECO:0000313" key="13">
    <source>
        <dbReference type="Proteomes" id="UP001163687"/>
    </source>
</evidence>
<organism evidence="12 13">
    <name type="scientific">Caldinitratiruptor microaerophilus</name>
    <dbReference type="NCBI Taxonomy" id="671077"/>
    <lineage>
        <taxon>Bacteria</taxon>
        <taxon>Bacillati</taxon>
        <taxon>Bacillota</taxon>
        <taxon>Clostridia</taxon>
        <taxon>Eubacteriales</taxon>
        <taxon>Symbiobacteriaceae</taxon>
        <taxon>Caldinitratiruptor</taxon>
    </lineage>
</organism>
<evidence type="ECO:0000256" key="4">
    <source>
        <dbReference type="ARBA" id="ARBA00023015"/>
    </source>
</evidence>
<dbReference type="PANTHER" id="PTHR48111:SF1">
    <property type="entry name" value="TWO-COMPONENT RESPONSE REGULATOR ORR33"/>
    <property type="match status" value="1"/>
</dbReference>
<evidence type="ECO:0000256" key="2">
    <source>
        <dbReference type="ARBA" id="ARBA00022553"/>
    </source>
</evidence>
<dbReference type="GO" id="GO:0032993">
    <property type="term" value="C:protein-DNA complex"/>
    <property type="evidence" value="ECO:0007669"/>
    <property type="project" value="TreeGrafter"/>
</dbReference>
<dbReference type="InterPro" id="IPR036388">
    <property type="entry name" value="WH-like_DNA-bd_sf"/>
</dbReference>
<dbReference type="SUPFAM" id="SSF46894">
    <property type="entry name" value="C-terminal effector domain of the bipartite response regulators"/>
    <property type="match status" value="1"/>
</dbReference>
<keyword evidence="6" id="KW-0804">Transcription</keyword>
<dbReference type="Gene3D" id="6.10.250.690">
    <property type="match status" value="1"/>
</dbReference>
<evidence type="ECO:0000256" key="7">
    <source>
        <dbReference type="ARBA" id="ARBA00024867"/>
    </source>
</evidence>
<reference evidence="12" key="1">
    <citation type="submission" date="2022-03" db="EMBL/GenBank/DDBJ databases">
        <title>Complete genome sequence of Caldinitratiruptor microaerophilus.</title>
        <authorList>
            <person name="Mukaiyama R."/>
            <person name="Nishiyama T."/>
            <person name="Ueda K."/>
        </authorList>
    </citation>
    <scope>NUCLEOTIDE SEQUENCE</scope>
    <source>
        <strain evidence="12">JCM 16183</strain>
    </source>
</reference>
<dbReference type="SMART" id="SM00448">
    <property type="entry name" value="REC"/>
    <property type="match status" value="1"/>
</dbReference>
<evidence type="ECO:0000313" key="12">
    <source>
        <dbReference type="EMBL" id="BDG61657.1"/>
    </source>
</evidence>
<feature type="DNA-binding region" description="OmpR/PhoB-type" evidence="9">
    <location>
        <begin position="118"/>
        <end position="217"/>
    </location>
</feature>
<dbReference type="GO" id="GO:0005829">
    <property type="term" value="C:cytosol"/>
    <property type="evidence" value="ECO:0007669"/>
    <property type="project" value="TreeGrafter"/>
</dbReference>
<dbReference type="Proteomes" id="UP001163687">
    <property type="component" value="Chromosome"/>
</dbReference>
<dbReference type="PROSITE" id="PS51755">
    <property type="entry name" value="OMPR_PHOB"/>
    <property type="match status" value="1"/>
</dbReference>
<dbReference type="Gene3D" id="1.10.10.10">
    <property type="entry name" value="Winged helix-like DNA-binding domain superfamily/Winged helix DNA-binding domain"/>
    <property type="match status" value="1"/>
</dbReference>
<name>A0AA35CM37_9FIRM</name>
<evidence type="ECO:0000256" key="8">
    <source>
        <dbReference type="PROSITE-ProRule" id="PRU00169"/>
    </source>
</evidence>
<evidence type="ECO:0000256" key="9">
    <source>
        <dbReference type="PROSITE-ProRule" id="PRU01091"/>
    </source>
</evidence>
<gene>
    <name evidence="12" type="primary">tcrA</name>
    <name evidence="12" type="ORF">caldi_27470</name>
</gene>
<dbReference type="GO" id="GO:0000976">
    <property type="term" value="F:transcription cis-regulatory region binding"/>
    <property type="evidence" value="ECO:0007669"/>
    <property type="project" value="TreeGrafter"/>
</dbReference>
<dbReference type="InterPro" id="IPR016032">
    <property type="entry name" value="Sig_transdc_resp-reg_C-effctor"/>
</dbReference>
<dbReference type="CDD" id="cd00383">
    <property type="entry name" value="trans_reg_C"/>
    <property type="match status" value="1"/>
</dbReference>
<comment type="function">
    <text evidence="7">May play the central regulatory role in sporulation. It may be an element of the effector pathway responsible for the activation of sporulation genes in response to nutritional stress. Spo0A may act in concert with spo0H (a sigma factor) to control the expression of some genes that are critical to the sporulation process.</text>
</comment>
<keyword evidence="3" id="KW-0902">Two-component regulatory system</keyword>
<dbReference type="Pfam" id="PF00072">
    <property type="entry name" value="Response_reg"/>
    <property type="match status" value="1"/>
</dbReference>
<evidence type="ECO:0000256" key="3">
    <source>
        <dbReference type="ARBA" id="ARBA00023012"/>
    </source>
</evidence>
<dbReference type="PANTHER" id="PTHR48111">
    <property type="entry name" value="REGULATOR OF RPOS"/>
    <property type="match status" value="1"/>
</dbReference>
<evidence type="ECO:0000256" key="6">
    <source>
        <dbReference type="ARBA" id="ARBA00023163"/>
    </source>
</evidence>
<dbReference type="EMBL" id="AP025628">
    <property type="protein sequence ID" value="BDG61657.1"/>
    <property type="molecule type" value="Genomic_DNA"/>
</dbReference>
<dbReference type="SUPFAM" id="SSF52172">
    <property type="entry name" value="CheY-like"/>
    <property type="match status" value="1"/>
</dbReference>
<dbReference type="RefSeq" id="WP_264842290.1">
    <property type="nucleotide sequence ID" value="NZ_AP025628.1"/>
</dbReference>
<keyword evidence="4" id="KW-0805">Transcription regulation</keyword>
<feature type="domain" description="OmpR/PhoB-type" evidence="11">
    <location>
        <begin position="118"/>
        <end position="217"/>
    </location>
</feature>
<feature type="modified residue" description="4-aspartylphosphate" evidence="8">
    <location>
        <position position="46"/>
    </location>
</feature>
<keyword evidence="5 9" id="KW-0238">DNA-binding</keyword>
<evidence type="ECO:0000256" key="1">
    <source>
        <dbReference type="ARBA" id="ARBA00018672"/>
    </source>
</evidence>
<dbReference type="InterPro" id="IPR039420">
    <property type="entry name" value="WalR-like"/>
</dbReference>
<evidence type="ECO:0000259" key="10">
    <source>
        <dbReference type="PROSITE" id="PS50110"/>
    </source>
</evidence>
<proteinExistence type="predicted"/>
<keyword evidence="13" id="KW-1185">Reference proteome</keyword>
<dbReference type="GO" id="GO:0000156">
    <property type="term" value="F:phosphorelay response regulator activity"/>
    <property type="evidence" value="ECO:0007669"/>
    <property type="project" value="TreeGrafter"/>
</dbReference>
<dbReference type="Gene3D" id="3.40.50.2300">
    <property type="match status" value="1"/>
</dbReference>
<dbReference type="SMART" id="SM00862">
    <property type="entry name" value="Trans_reg_C"/>
    <property type="match status" value="1"/>
</dbReference>
<sequence>MEDDPRLGPALVAGLREEGLLVDHAQDGHEADLFVRDRRYDVIILDRLLPGVSGDELLARWRQQRLTTPVLLLTALDSVGDRVAGLRGGADDYLCKPFAFAELLARVEALARRSAAPVADLTFGALRLEPSTRRLRVGDRAVTLTGREYALMELFIRHPGQVMTRDQIAAAAWDEPWEASDNLIEAHVKNLRRKLALVAGDGYRLRTVRGVGYVLEGDRS</sequence>
<feature type="domain" description="Response regulatory" evidence="10">
    <location>
        <begin position="1"/>
        <end position="111"/>
    </location>
</feature>
<protein>
    <recommendedName>
        <fullName evidence="1">Stage 0 sporulation protein A homolog</fullName>
    </recommendedName>
</protein>
<dbReference type="KEGG" id="cmic:caldi_27470"/>
<dbReference type="AlphaFoldDB" id="A0AA35CM37"/>
<keyword evidence="2 8" id="KW-0597">Phosphoprotein</keyword>
<accession>A0AA35CM37</accession>
<dbReference type="GO" id="GO:0006355">
    <property type="term" value="P:regulation of DNA-templated transcription"/>
    <property type="evidence" value="ECO:0007669"/>
    <property type="project" value="InterPro"/>
</dbReference>
<dbReference type="InterPro" id="IPR011006">
    <property type="entry name" value="CheY-like_superfamily"/>
</dbReference>
<evidence type="ECO:0000256" key="5">
    <source>
        <dbReference type="ARBA" id="ARBA00023125"/>
    </source>
</evidence>
<dbReference type="InterPro" id="IPR001867">
    <property type="entry name" value="OmpR/PhoB-type_DNA-bd"/>
</dbReference>